<proteinExistence type="inferred from homology"/>
<sequence length="1245" mass="140030">MKKRNLAVSLVVPLMMCSSTLMMYSGTKPVFADYTTSKSEESKGDFNTNLKFTTLNGSYEYTKDGLRGHGNGDNFLYSDTQGKDFVYEADVHFNERKGAASLVFRADKDHKYMYVANLNGQNGECRVFKFGDPVDLGPIKKVDLTKDNNYHLKIVAIGKHILYYVNGQLMINTADYTMSNGHYGQNDALTDGNFGILTWESDVNYKNVKFSPITDDNSPQLKDLSISSNEGKVNMPIQFYKDQYVYIAYVSNDTKTIKINPKTDNGTKVEAFGENNQQVDLNKVPVLEKKQVITLKCTKGNANVIYRLRIHRSEKESSYYNEPWRDQYHYSVKDGWANDPNGMVYFNGEWHLYHQYYDATKWGPMHWIHATSKDRIHWTQHAVDVYPDEYGTMFSGCAVVADHKTAPDIFKEGEKGLVYLITANGANGNDDQKIIGAYSYDGQKIYKYDKGKVLIDWRDDPLQNSAFRDPKVFRFDNKWFMVVAGGPLRIYSSDDLVNWKVESTYKDLNTECPDLFPVYVKDAAGKDTNEVKWVLSRGGRKYKIGDFKKVDGHYQFIPLDQYKSSNVSDGMGDDANDGTMNFGYDSYAAMTFYHGGFGTSDHYNKNVLDDVSAINWMNTWEGGFNNAIPDKNGNTVFNGTFNLILNMGIKKDDGKYYLTQTPVKDYDSLRDVDHASTYKNILLTADNKAFKKFKSDSYELDAHIVPNHAKKVTFAVRVGDQEKTLITYDVDKEEVTMDRSESGIIVNDGMGQVKHALKKNADGSVDLKLYVDRASVELFNGDDTVEGALQIFPKESSNGLKIYSDGDAKGDITIYPMKTIWNKLSLNQDEINGYVGQTYKLNANLTGSEKNVSYKVKNGQDVISLSQDGTSANVKALKKGTATITVTTDSGLTQDIPVTVKENNFKTNLDVFDAVSGKWGIDGSDYVGDSDDEGLLFNEYQKKNNFTYDADVNWDSDEFSLLMNTSKRSLDGTGYDFTIQKDGSYTFKDLADGTVLAAGKVTVTGKDHVQFTKKDHQLSFSLNGKQLFSLTVPDAHYYDHGYTGVGFNDGEVKLSNVYCSEIKDDTDKTPTTPSKDSGKETTKVVQGKVTINIGTFAAKKNASLKKIKSLLPKTLLINNAKKTVVWNTKAVNAKKSGTYKVTGKAGNVTLTAKVKVTYQDPRLAKVKITKASSKKNKISLKWKSVKKVKLYQVAYRTSKKWHYKKVRKTNVKLTLKRHKKYLLKVRTVVGKKKGTFSLPKAVRTK</sequence>
<comment type="caution">
    <text evidence="6">The sequence shown here is derived from an EMBL/GenBank/DDBJ whole genome shotgun (WGS) entry which is preliminary data.</text>
</comment>
<dbReference type="PANTHER" id="PTHR42800">
    <property type="entry name" value="EXOINULINASE INUD (AFU_ORTHOLOGUE AFUA_5G00480)"/>
    <property type="match status" value="1"/>
</dbReference>
<reference evidence="6 7" key="1">
    <citation type="submission" date="2016-10" db="EMBL/GenBank/DDBJ databases">
        <authorList>
            <person name="Varghese N."/>
            <person name="Submissions S."/>
        </authorList>
    </citation>
    <scope>NUCLEOTIDE SEQUENCE [LARGE SCALE GENOMIC DNA]</scope>
    <source>
        <strain evidence="6 7">WC1T17</strain>
    </source>
</reference>
<evidence type="ECO:0000259" key="5">
    <source>
        <dbReference type="SMART" id="SM00635"/>
    </source>
</evidence>
<organism evidence="6 7">
    <name type="scientific">Ligilactobacillus ruminis</name>
    <dbReference type="NCBI Taxonomy" id="1623"/>
    <lineage>
        <taxon>Bacteria</taxon>
        <taxon>Bacillati</taxon>
        <taxon>Bacillota</taxon>
        <taxon>Bacilli</taxon>
        <taxon>Lactobacillales</taxon>
        <taxon>Lactobacillaceae</taxon>
        <taxon>Ligilactobacillus</taxon>
    </lineage>
</organism>
<dbReference type="InterPro" id="IPR003343">
    <property type="entry name" value="Big_2"/>
</dbReference>
<dbReference type="InterPro" id="IPR013320">
    <property type="entry name" value="ConA-like_dom_sf"/>
</dbReference>
<protein>
    <submittedName>
        <fullName evidence="6">Fructan beta-fructosidase</fullName>
    </submittedName>
</protein>
<keyword evidence="4" id="KW-0732">Signal</keyword>
<keyword evidence="2" id="KW-0378">Hydrolase</keyword>
<dbReference type="Proteomes" id="UP000182089">
    <property type="component" value="Unassembled WGS sequence"/>
</dbReference>
<evidence type="ECO:0000256" key="2">
    <source>
        <dbReference type="ARBA" id="ARBA00022801"/>
    </source>
</evidence>
<keyword evidence="3" id="KW-0326">Glycosidase</keyword>
<dbReference type="PANTHER" id="PTHR42800:SF1">
    <property type="entry name" value="EXOINULINASE INUD (AFU_ORTHOLOGUE AFUA_5G00480)"/>
    <property type="match status" value="1"/>
</dbReference>
<dbReference type="Gene3D" id="2.115.10.20">
    <property type="entry name" value="Glycosyl hydrolase domain, family 43"/>
    <property type="match status" value="1"/>
</dbReference>
<feature type="domain" description="BIG2" evidence="5">
    <location>
        <begin position="820"/>
        <end position="898"/>
    </location>
</feature>
<comment type="similarity">
    <text evidence="1">Belongs to the glycosyl hydrolase 32 family.</text>
</comment>
<evidence type="ECO:0000256" key="1">
    <source>
        <dbReference type="ARBA" id="ARBA00009902"/>
    </source>
</evidence>
<gene>
    <name evidence="6" type="ORF">SAMN05216431_10547</name>
</gene>
<dbReference type="SUPFAM" id="SSF49899">
    <property type="entry name" value="Concanavalin A-like lectins/glucanases"/>
    <property type="match status" value="1"/>
</dbReference>
<dbReference type="InterPro" id="IPR018053">
    <property type="entry name" value="Glyco_hydro_32_AS"/>
</dbReference>
<evidence type="ECO:0000256" key="4">
    <source>
        <dbReference type="SAM" id="SignalP"/>
    </source>
</evidence>
<dbReference type="PROSITE" id="PS00609">
    <property type="entry name" value="GLYCOSYL_HYDROL_F32"/>
    <property type="match status" value="1"/>
</dbReference>
<dbReference type="InterPro" id="IPR013148">
    <property type="entry name" value="Glyco_hydro_32_N"/>
</dbReference>
<dbReference type="InterPro" id="IPR023296">
    <property type="entry name" value="Glyco_hydro_beta-prop_sf"/>
</dbReference>
<dbReference type="SMART" id="SM00640">
    <property type="entry name" value="Glyco_32"/>
    <property type="match status" value="1"/>
</dbReference>
<dbReference type="Pfam" id="PF00251">
    <property type="entry name" value="Glyco_hydro_32N"/>
    <property type="match status" value="1"/>
</dbReference>
<evidence type="ECO:0000313" key="6">
    <source>
        <dbReference type="EMBL" id="SEM60844.1"/>
    </source>
</evidence>
<name>A0ABY1AB39_9LACO</name>
<feature type="signal peptide" evidence="4">
    <location>
        <begin position="1"/>
        <end position="23"/>
    </location>
</feature>
<evidence type="ECO:0000256" key="3">
    <source>
        <dbReference type="ARBA" id="ARBA00023295"/>
    </source>
</evidence>
<dbReference type="InterPro" id="IPR001362">
    <property type="entry name" value="Glyco_hydro_32"/>
</dbReference>
<accession>A0ABY1AB39</accession>
<dbReference type="SUPFAM" id="SSF75005">
    <property type="entry name" value="Arabinanase/levansucrase/invertase"/>
    <property type="match status" value="1"/>
</dbReference>
<dbReference type="SMART" id="SM00635">
    <property type="entry name" value="BID_2"/>
    <property type="match status" value="1"/>
</dbReference>
<dbReference type="EMBL" id="FOCC01000005">
    <property type="protein sequence ID" value="SEM60844.1"/>
    <property type="molecule type" value="Genomic_DNA"/>
</dbReference>
<dbReference type="InterPro" id="IPR013189">
    <property type="entry name" value="Glyco_hydro_32_C"/>
</dbReference>
<dbReference type="CDD" id="cd00063">
    <property type="entry name" value="FN3"/>
    <property type="match status" value="1"/>
</dbReference>
<dbReference type="Gene3D" id="2.60.40.1080">
    <property type="match status" value="1"/>
</dbReference>
<evidence type="ECO:0000313" key="7">
    <source>
        <dbReference type="Proteomes" id="UP000182089"/>
    </source>
</evidence>
<feature type="chain" id="PRO_5046013611" evidence="4">
    <location>
        <begin position="24"/>
        <end position="1245"/>
    </location>
</feature>
<dbReference type="InterPro" id="IPR003961">
    <property type="entry name" value="FN3_dom"/>
</dbReference>
<dbReference type="Pfam" id="PF08244">
    <property type="entry name" value="Glyco_hydro_32C"/>
    <property type="match status" value="1"/>
</dbReference>
<dbReference type="Gene3D" id="2.60.120.560">
    <property type="entry name" value="Exo-inulinase, domain 1"/>
    <property type="match status" value="3"/>
</dbReference>
<dbReference type="CDD" id="cd18622">
    <property type="entry name" value="GH32_Inu-like"/>
    <property type="match status" value="1"/>
</dbReference>